<accession>A0AAN6LLE1</accession>
<dbReference type="GO" id="GO:0008330">
    <property type="term" value="F:protein tyrosine/threonine phosphatase activity"/>
    <property type="evidence" value="ECO:0007669"/>
    <property type="project" value="TreeGrafter"/>
</dbReference>
<feature type="compositionally biased region" description="Polar residues" evidence="5">
    <location>
        <begin position="960"/>
        <end position="980"/>
    </location>
</feature>
<feature type="compositionally biased region" description="Low complexity" evidence="5">
    <location>
        <begin position="65"/>
        <end position="81"/>
    </location>
</feature>
<evidence type="ECO:0000256" key="4">
    <source>
        <dbReference type="ARBA" id="ARBA00022912"/>
    </source>
</evidence>
<dbReference type="CDD" id="cd14521">
    <property type="entry name" value="DSP_fungal_SDP1-like"/>
    <property type="match status" value="1"/>
</dbReference>
<feature type="region of interest" description="Disordered" evidence="5">
    <location>
        <begin position="620"/>
        <end position="648"/>
    </location>
</feature>
<dbReference type="GO" id="GO:0043409">
    <property type="term" value="P:negative regulation of MAPK cascade"/>
    <property type="evidence" value="ECO:0007669"/>
    <property type="project" value="TreeGrafter"/>
</dbReference>
<dbReference type="GO" id="GO:0017017">
    <property type="term" value="F:MAP kinase tyrosine/serine/threonine phosphatase activity"/>
    <property type="evidence" value="ECO:0007669"/>
    <property type="project" value="TreeGrafter"/>
</dbReference>
<dbReference type="PANTHER" id="PTHR10159:SF519">
    <property type="entry name" value="DUAL SPECIFICITY PROTEIN PHOSPHATASE MPK3"/>
    <property type="match status" value="1"/>
</dbReference>
<feature type="compositionally biased region" description="Polar residues" evidence="5">
    <location>
        <begin position="370"/>
        <end position="384"/>
    </location>
</feature>
<name>A0AAN6LLE1_9PLEO</name>
<dbReference type="AlphaFoldDB" id="A0AAN6LLE1"/>
<evidence type="ECO:0000256" key="5">
    <source>
        <dbReference type="SAM" id="MobiDB-lite"/>
    </source>
</evidence>
<dbReference type="PANTHER" id="PTHR10159">
    <property type="entry name" value="DUAL SPECIFICITY PROTEIN PHOSPHATASE"/>
    <property type="match status" value="1"/>
</dbReference>
<evidence type="ECO:0000256" key="1">
    <source>
        <dbReference type="ARBA" id="ARBA00008601"/>
    </source>
</evidence>
<feature type="domain" description="Tyrosine-protein phosphatase" evidence="6">
    <location>
        <begin position="299"/>
        <end position="502"/>
    </location>
</feature>
<organism evidence="8 9">
    <name type="scientific">Pseudopithomyces chartarum</name>
    <dbReference type="NCBI Taxonomy" id="1892770"/>
    <lineage>
        <taxon>Eukaryota</taxon>
        <taxon>Fungi</taxon>
        <taxon>Dikarya</taxon>
        <taxon>Ascomycota</taxon>
        <taxon>Pezizomycotina</taxon>
        <taxon>Dothideomycetes</taxon>
        <taxon>Pleosporomycetidae</taxon>
        <taxon>Pleosporales</taxon>
        <taxon>Massarineae</taxon>
        <taxon>Didymosphaeriaceae</taxon>
        <taxon>Pseudopithomyces</taxon>
    </lineage>
</organism>
<dbReference type="GO" id="GO:0005829">
    <property type="term" value="C:cytosol"/>
    <property type="evidence" value="ECO:0007669"/>
    <property type="project" value="TreeGrafter"/>
</dbReference>
<dbReference type="InterPro" id="IPR016130">
    <property type="entry name" value="Tyr_Pase_AS"/>
</dbReference>
<keyword evidence="3" id="KW-0378">Hydrolase</keyword>
<proteinExistence type="inferred from homology"/>
<dbReference type="EMBL" id="WVTA01000018">
    <property type="protein sequence ID" value="KAK3197446.1"/>
    <property type="molecule type" value="Genomic_DNA"/>
</dbReference>
<reference evidence="8 9" key="1">
    <citation type="submission" date="2021-02" db="EMBL/GenBank/DDBJ databases">
        <title>Genome assembly of Pseudopithomyces chartarum.</title>
        <authorList>
            <person name="Jauregui R."/>
            <person name="Singh J."/>
            <person name="Voisey C."/>
        </authorList>
    </citation>
    <scope>NUCLEOTIDE SEQUENCE [LARGE SCALE GENOMIC DNA]</scope>
    <source>
        <strain evidence="8 9">AGR01</strain>
    </source>
</reference>
<gene>
    <name evidence="8" type="ORF">GRF29_216g194802</name>
</gene>
<dbReference type="GO" id="GO:0005634">
    <property type="term" value="C:nucleus"/>
    <property type="evidence" value="ECO:0007669"/>
    <property type="project" value="TreeGrafter"/>
</dbReference>
<dbReference type="EC" id="3.1.3.48" evidence="2"/>
<evidence type="ECO:0000313" key="8">
    <source>
        <dbReference type="EMBL" id="KAK3197446.1"/>
    </source>
</evidence>
<dbReference type="PROSITE" id="PS50056">
    <property type="entry name" value="TYR_PHOSPHATASE_2"/>
    <property type="match status" value="1"/>
</dbReference>
<evidence type="ECO:0000259" key="7">
    <source>
        <dbReference type="PROSITE" id="PS50056"/>
    </source>
</evidence>
<sequence>MQTSPRTFAMPSFGAVFGADARSSHLKPLPSADGARPHGTLTRPHTSGGAIPFSPFHIHRDSRDSTSTTSSDNSPTTTISTMDSSSVTDPSPGPSPESPVAKAASSSFVADFRSRRTDNGSQDSSPNTFFELQRPTTPAKKPRNLKNLGINTSTSLGNLRMNPAASLPAVGKKEKNSSEPPSPSFIKPPTPPRRRPSNLSLTISTPGSQDNKPIRLVIPSTPSFNRPALRHFQSSPSLPLCSPVVGPSGGMHLPSLRPIKPAPSGLSEVPYEMEEEEDQEPNFDIPQSREEKPAAYPNGPIQIYHSGVFLYFEPTAEQACTFDVIVNVASEVKNPFTTPASASQKELDARRLDGPPAENPDFASIDGRTKTSADQQNSSPTTPKATPVQATAHPGEYLINGKMQKTPEYIHMMWEHNTDIVSDLYRLVKTMDERVQQGKRVLVHCQCGVSRSASLIVAYGLYKNPGMSVQEAYDIVKKRSKWIGPNMNLIMQLQEFRNGLLKNQSRSYGNRSAGLPTGAAATANRNSHFDRTMAGPRTPQTAPLPPDTDMSMQRASTGNMISVSPGPLSAPSGSSLFCPGFRQSWAASQTQFDLSPKTSPTTTPYVDPKGHIVPVVAITDDPPKIETHPPPTIEEAQPDEQEAGLKPLPVPNFSRQLPFRLGEDLPQIDRPRTSPSELLAPSKVNEFAPLRSPAVATFNIPSLAPNHAFGIPLKSPARPEFNLNPWPKGYDSDEYSRSDSPPPPPLSPRTFEFSVPQIHEREEADIYEPPRHHAPPSSFGTFPTDVGSTAPNRWSQTFELASPVQTEPPPDAFERATDIVEQELTSPRASEFHMTPLKPRVADEDPFGLASPRRFEFPPSIYKPDGFAQMEAELQAEARRPSFQAILPPSDLAQPESENGFASLNGTAQAPPALRPLSTGRPKSGEIRIDSVSPTEDVKHSDSVLPESDRPVTPKFTERTYLSTPLKQNGVKSRFSSPNLREQRKLHKLQTEMEARLPGRAPAPTQTFDDLDALMSPRAEEFTRNPFHVDLKSPTDEVSPTSSNETIKDNQQHTDWTEKRQWTPQKSLEDDPRSPVNTGGSPIVRNIWDVL</sequence>
<feature type="compositionally biased region" description="Polar residues" evidence="5">
    <location>
        <begin position="1036"/>
        <end position="1045"/>
    </location>
</feature>
<feature type="compositionally biased region" description="Basic and acidic residues" evidence="5">
    <location>
        <begin position="1022"/>
        <end position="1035"/>
    </location>
</feature>
<feature type="compositionally biased region" description="Polar residues" evidence="5">
    <location>
        <begin position="197"/>
        <end position="211"/>
    </location>
</feature>
<dbReference type="InterPro" id="IPR000340">
    <property type="entry name" value="Dual-sp_phosphatase_cat-dom"/>
</dbReference>
<evidence type="ECO:0000256" key="2">
    <source>
        <dbReference type="ARBA" id="ARBA00013064"/>
    </source>
</evidence>
<dbReference type="SMART" id="SM00195">
    <property type="entry name" value="DSPc"/>
    <property type="match status" value="1"/>
</dbReference>
<dbReference type="InterPro" id="IPR020422">
    <property type="entry name" value="TYR_PHOSPHATASE_DUAL_dom"/>
</dbReference>
<feature type="region of interest" description="Disordered" evidence="5">
    <location>
        <begin position="825"/>
        <end position="852"/>
    </location>
</feature>
<feature type="compositionally biased region" description="Polar residues" evidence="5">
    <location>
        <begin position="896"/>
        <end position="908"/>
    </location>
</feature>
<dbReference type="InterPro" id="IPR000387">
    <property type="entry name" value="Tyr_Pase_dom"/>
</dbReference>
<dbReference type="SUPFAM" id="SSF52799">
    <property type="entry name" value="(Phosphotyrosine protein) phosphatases II"/>
    <property type="match status" value="1"/>
</dbReference>
<dbReference type="InterPro" id="IPR029021">
    <property type="entry name" value="Prot-tyrosine_phosphatase-like"/>
</dbReference>
<dbReference type="Pfam" id="PF00782">
    <property type="entry name" value="DSPc"/>
    <property type="match status" value="1"/>
</dbReference>
<feature type="compositionally biased region" description="Polar residues" evidence="5">
    <location>
        <begin position="119"/>
        <end position="136"/>
    </location>
</feature>
<feature type="region of interest" description="Disordered" evidence="5">
    <location>
        <begin position="255"/>
        <end position="297"/>
    </location>
</feature>
<comment type="similarity">
    <text evidence="1">Belongs to the protein-tyrosine phosphatase family. Non-receptor class dual specificity subfamily.</text>
</comment>
<feature type="compositionally biased region" description="Acidic residues" evidence="5">
    <location>
        <begin position="271"/>
        <end position="281"/>
    </location>
</feature>
<dbReference type="PROSITE" id="PS50054">
    <property type="entry name" value="TYR_PHOSPHATASE_DUAL"/>
    <property type="match status" value="1"/>
</dbReference>
<feature type="compositionally biased region" description="Polar residues" evidence="5">
    <location>
        <begin position="778"/>
        <end position="791"/>
    </location>
</feature>
<feature type="compositionally biased region" description="Pro residues" evidence="5">
    <location>
        <begin position="180"/>
        <end position="191"/>
    </location>
</feature>
<feature type="compositionally biased region" description="Basic and acidic residues" evidence="5">
    <location>
        <begin position="936"/>
        <end position="958"/>
    </location>
</feature>
<protein>
    <recommendedName>
        <fullName evidence="2">protein-tyrosine-phosphatase</fullName>
        <ecNumber evidence="2">3.1.3.48</ecNumber>
    </recommendedName>
</protein>
<feature type="region of interest" description="Disordered" evidence="5">
    <location>
        <begin position="336"/>
        <end position="393"/>
    </location>
</feature>
<dbReference type="Proteomes" id="UP001280581">
    <property type="component" value="Unassembled WGS sequence"/>
</dbReference>
<evidence type="ECO:0000259" key="6">
    <source>
        <dbReference type="PROSITE" id="PS50054"/>
    </source>
</evidence>
<keyword evidence="4" id="KW-0904">Protein phosphatase</keyword>
<feature type="domain" description="Tyrosine specific protein phosphatases" evidence="7">
    <location>
        <begin position="422"/>
        <end position="479"/>
    </location>
</feature>
<evidence type="ECO:0000256" key="3">
    <source>
        <dbReference type="ARBA" id="ARBA00022801"/>
    </source>
</evidence>
<dbReference type="PROSITE" id="PS00383">
    <property type="entry name" value="TYR_PHOSPHATASE_1"/>
    <property type="match status" value="1"/>
</dbReference>
<comment type="caution">
    <text evidence="8">The sequence shown here is derived from an EMBL/GenBank/DDBJ whole genome shotgun (WGS) entry which is preliminary data.</text>
</comment>
<dbReference type="Gene3D" id="3.90.190.10">
    <property type="entry name" value="Protein tyrosine phosphatase superfamily"/>
    <property type="match status" value="1"/>
</dbReference>
<feature type="region of interest" description="Disordered" evidence="5">
    <location>
        <begin position="24"/>
        <end position="219"/>
    </location>
</feature>
<dbReference type="GO" id="GO:0033550">
    <property type="term" value="F:MAP kinase tyrosine phosphatase activity"/>
    <property type="evidence" value="ECO:0007669"/>
    <property type="project" value="TreeGrafter"/>
</dbReference>
<evidence type="ECO:0000313" key="9">
    <source>
        <dbReference type="Proteomes" id="UP001280581"/>
    </source>
</evidence>
<feature type="region of interest" description="Disordered" evidence="5">
    <location>
        <begin position="882"/>
        <end position="982"/>
    </location>
</feature>
<feature type="compositionally biased region" description="Basic and acidic residues" evidence="5">
    <location>
        <begin position="1046"/>
        <end position="1073"/>
    </location>
</feature>
<feature type="region of interest" description="Disordered" evidence="5">
    <location>
        <begin position="715"/>
        <end position="751"/>
    </location>
</feature>
<feature type="region of interest" description="Disordered" evidence="5">
    <location>
        <begin position="765"/>
        <end position="791"/>
    </location>
</feature>
<feature type="region of interest" description="Disordered" evidence="5">
    <location>
        <begin position="1022"/>
        <end position="1091"/>
    </location>
</feature>
<keyword evidence="9" id="KW-1185">Reference proteome</keyword>